<dbReference type="PANTHER" id="PTHR43667">
    <property type="entry name" value="CYCLOPROPANE-FATTY-ACYL-PHOSPHOLIPID SYNTHASE"/>
    <property type="match status" value="1"/>
</dbReference>
<dbReference type="PANTHER" id="PTHR43667:SF2">
    <property type="entry name" value="FATTY ACID C-METHYL TRANSFERASE"/>
    <property type="match status" value="1"/>
</dbReference>
<evidence type="ECO:0000259" key="1">
    <source>
        <dbReference type="Pfam" id="PF13649"/>
    </source>
</evidence>
<dbReference type="Pfam" id="PF13649">
    <property type="entry name" value="Methyltransf_25"/>
    <property type="match status" value="1"/>
</dbReference>
<feature type="domain" description="Methyltransferase" evidence="1">
    <location>
        <begin position="69"/>
        <end position="146"/>
    </location>
</feature>
<evidence type="ECO:0000313" key="3">
    <source>
        <dbReference type="Proteomes" id="UP000680656"/>
    </source>
</evidence>
<dbReference type="InterPro" id="IPR041698">
    <property type="entry name" value="Methyltransf_25"/>
</dbReference>
<dbReference type="AlphaFoldDB" id="A0A8E7B110"/>
<protein>
    <submittedName>
        <fullName evidence="2">Class I SAM-dependent methyltransferase</fullName>
    </submittedName>
</protein>
<dbReference type="CDD" id="cd02440">
    <property type="entry name" value="AdoMet_MTases"/>
    <property type="match status" value="1"/>
</dbReference>
<reference evidence="2 3" key="1">
    <citation type="submission" date="2021-05" db="EMBL/GenBank/DDBJ databases">
        <title>A novel Methanospirillum isolate from a pyrite-forming mixed culture.</title>
        <authorList>
            <person name="Bunk B."/>
            <person name="Sproer C."/>
            <person name="Spring S."/>
            <person name="Pester M."/>
        </authorList>
    </citation>
    <scope>NUCLEOTIDE SEQUENCE [LARGE SCALE GENOMIC DNA]</scope>
    <source>
        <strain evidence="2 3">J.3.6.1-F.2.7.3</strain>
    </source>
</reference>
<dbReference type="GO" id="GO:0008168">
    <property type="term" value="F:methyltransferase activity"/>
    <property type="evidence" value="ECO:0007669"/>
    <property type="project" value="UniProtKB-KW"/>
</dbReference>
<dbReference type="GeneID" id="65098387"/>
<accession>A0A8E7B110</accession>
<dbReference type="RefSeq" id="WP_214419297.1">
    <property type="nucleotide sequence ID" value="NZ_CP075546.1"/>
</dbReference>
<sequence>MIDVNTIDWNEAWKKPEGEEGKKKGFISCGRRWSDPDRCKRFSDAMKEDNWAGSRARISVMDIDEDSRILDVGAGPGTLAIPLASIAAHVTAVEPSEGMLSCLRENIALAGFPNIDIVPKKWEDVDVTHDLNPPYDVVVASYSLGFPDLREGILKMVNASSKYVYIFWFADMLSPWQRNYGEIWEKLYGIPRPSGNKPNIIYNLLHQMGIYANIDISKEESTHRYSSVEEAVSDQKDGLHLTTPEQEEILREYLDNKLIRENGKVVLREMTHRAKIWWNVNDQ</sequence>
<dbReference type="GO" id="GO:0032259">
    <property type="term" value="P:methylation"/>
    <property type="evidence" value="ECO:0007669"/>
    <property type="project" value="UniProtKB-KW"/>
</dbReference>
<evidence type="ECO:0000313" key="2">
    <source>
        <dbReference type="EMBL" id="QVV88488.1"/>
    </source>
</evidence>
<dbReference type="Gene3D" id="3.40.50.150">
    <property type="entry name" value="Vaccinia Virus protein VP39"/>
    <property type="match status" value="1"/>
</dbReference>
<name>A0A8E7B110_9EURY</name>
<keyword evidence="2" id="KW-0808">Transferase</keyword>
<dbReference type="EMBL" id="CP075546">
    <property type="protein sequence ID" value="QVV88488.1"/>
    <property type="molecule type" value="Genomic_DNA"/>
</dbReference>
<dbReference type="InterPro" id="IPR029063">
    <property type="entry name" value="SAM-dependent_MTases_sf"/>
</dbReference>
<dbReference type="Proteomes" id="UP000680656">
    <property type="component" value="Chromosome"/>
</dbReference>
<dbReference type="KEGG" id="mrtj:KHC33_14345"/>
<dbReference type="SUPFAM" id="SSF53335">
    <property type="entry name" value="S-adenosyl-L-methionine-dependent methyltransferases"/>
    <property type="match status" value="1"/>
</dbReference>
<organism evidence="2 3">
    <name type="scientific">Methanospirillum purgamenti</name>
    <dbReference type="NCBI Taxonomy" id="2834276"/>
    <lineage>
        <taxon>Archaea</taxon>
        <taxon>Methanobacteriati</taxon>
        <taxon>Methanobacteriota</taxon>
        <taxon>Stenosarchaea group</taxon>
        <taxon>Methanomicrobia</taxon>
        <taxon>Methanomicrobiales</taxon>
        <taxon>Methanospirillaceae</taxon>
        <taxon>Methanospirillum</taxon>
    </lineage>
</organism>
<dbReference type="InterPro" id="IPR050723">
    <property type="entry name" value="CFA/CMAS"/>
</dbReference>
<gene>
    <name evidence="2" type="ORF">KHC33_14345</name>
</gene>
<keyword evidence="2" id="KW-0489">Methyltransferase</keyword>
<keyword evidence="3" id="KW-1185">Reference proteome</keyword>
<proteinExistence type="predicted"/>